<dbReference type="InterPro" id="IPR006016">
    <property type="entry name" value="UspA"/>
</dbReference>
<dbReference type="Gene3D" id="3.40.50.620">
    <property type="entry name" value="HUPs"/>
    <property type="match status" value="1"/>
</dbReference>
<evidence type="ECO:0000313" key="3">
    <source>
        <dbReference type="Proteomes" id="UP000243459"/>
    </source>
</evidence>
<dbReference type="SUPFAM" id="SSF52402">
    <property type="entry name" value="Adenine nucleotide alpha hydrolases-like"/>
    <property type="match status" value="1"/>
</dbReference>
<dbReference type="Gramene" id="ONK68167">
    <property type="protein sequence ID" value="ONK68167"/>
    <property type="gene ID" value="A4U43_C05F8280"/>
</dbReference>
<sequence>MAAEGGNEKKRVMVAIDESECSHHALKWTLTNLRETLTYPIIVFTVQSLSELTILPAASLGNVSPELIQSVRDHQKKVSGALLEKAKEICAQFGIVAETVAEVGDPKEAICDAVEKFNINLLILGSHGRGVLKRAFLGSVSNYCVHNAKCPVLVVKKSE</sequence>
<dbReference type="PRINTS" id="PR01438">
    <property type="entry name" value="UNVRSLSTRESS"/>
</dbReference>
<evidence type="ECO:0000259" key="1">
    <source>
        <dbReference type="Pfam" id="PF00582"/>
    </source>
</evidence>
<dbReference type="AlphaFoldDB" id="A0A5P1ESS9"/>
<dbReference type="Proteomes" id="UP000243459">
    <property type="component" value="Chromosome 5"/>
</dbReference>
<feature type="domain" description="UspA" evidence="1">
    <location>
        <begin position="10"/>
        <end position="156"/>
    </location>
</feature>
<accession>A0A5P1ESS9</accession>
<keyword evidence="3" id="KW-1185">Reference proteome</keyword>
<dbReference type="Pfam" id="PF00582">
    <property type="entry name" value="Usp"/>
    <property type="match status" value="1"/>
</dbReference>
<dbReference type="EMBL" id="CM007385">
    <property type="protein sequence ID" value="ONK68167.1"/>
    <property type="molecule type" value="Genomic_DNA"/>
</dbReference>
<proteinExistence type="predicted"/>
<protein>
    <recommendedName>
        <fullName evidence="1">UspA domain-containing protein</fullName>
    </recommendedName>
</protein>
<dbReference type="PANTHER" id="PTHR31964">
    <property type="entry name" value="ADENINE NUCLEOTIDE ALPHA HYDROLASES-LIKE SUPERFAMILY PROTEIN"/>
    <property type="match status" value="1"/>
</dbReference>
<dbReference type="OrthoDB" id="843225at2759"/>
<reference evidence="3" key="1">
    <citation type="journal article" date="2017" name="Nat. Commun.">
        <title>The asparagus genome sheds light on the origin and evolution of a young Y chromosome.</title>
        <authorList>
            <person name="Harkess A."/>
            <person name="Zhou J."/>
            <person name="Xu C."/>
            <person name="Bowers J.E."/>
            <person name="Van der Hulst R."/>
            <person name="Ayyampalayam S."/>
            <person name="Mercati F."/>
            <person name="Riccardi P."/>
            <person name="McKain M.R."/>
            <person name="Kakrana A."/>
            <person name="Tang H."/>
            <person name="Ray J."/>
            <person name="Groenendijk J."/>
            <person name="Arikit S."/>
            <person name="Mathioni S.M."/>
            <person name="Nakano M."/>
            <person name="Shan H."/>
            <person name="Telgmann-Rauber A."/>
            <person name="Kanno A."/>
            <person name="Yue Z."/>
            <person name="Chen H."/>
            <person name="Li W."/>
            <person name="Chen Y."/>
            <person name="Xu X."/>
            <person name="Zhang Y."/>
            <person name="Luo S."/>
            <person name="Chen H."/>
            <person name="Gao J."/>
            <person name="Mao Z."/>
            <person name="Pires J.C."/>
            <person name="Luo M."/>
            <person name="Kudrna D."/>
            <person name="Wing R.A."/>
            <person name="Meyers B.C."/>
            <person name="Yi K."/>
            <person name="Kong H."/>
            <person name="Lavrijsen P."/>
            <person name="Sunseri F."/>
            <person name="Falavigna A."/>
            <person name="Ye Y."/>
            <person name="Leebens-Mack J.H."/>
            <person name="Chen G."/>
        </authorList>
    </citation>
    <scope>NUCLEOTIDE SEQUENCE [LARGE SCALE GENOMIC DNA]</scope>
    <source>
        <strain evidence="3">cv. DH0086</strain>
    </source>
</reference>
<dbReference type="OMA" id="DDSECSH"/>
<evidence type="ECO:0000313" key="2">
    <source>
        <dbReference type="EMBL" id="ONK68167.1"/>
    </source>
</evidence>
<dbReference type="PANTHER" id="PTHR31964:SF138">
    <property type="entry name" value="UNIVERSAL STRESS PROTEIN A-LIKE PROTEIN"/>
    <property type="match status" value="1"/>
</dbReference>
<dbReference type="CDD" id="cd23659">
    <property type="entry name" value="USP_At3g01520-like"/>
    <property type="match status" value="1"/>
</dbReference>
<organism evidence="2 3">
    <name type="scientific">Asparagus officinalis</name>
    <name type="common">Garden asparagus</name>
    <dbReference type="NCBI Taxonomy" id="4686"/>
    <lineage>
        <taxon>Eukaryota</taxon>
        <taxon>Viridiplantae</taxon>
        <taxon>Streptophyta</taxon>
        <taxon>Embryophyta</taxon>
        <taxon>Tracheophyta</taxon>
        <taxon>Spermatophyta</taxon>
        <taxon>Magnoliopsida</taxon>
        <taxon>Liliopsida</taxon>
        <taxon>Asparagales</taxon>
        <taxon>Asparagaceae</taxon>
        <taxon>Asparagoideae</taxon>
        <taxon>Asparagus</taxon>
    </lineage>
</organism>
<dbReference type="InterPro" id="IPR014729">
    <property type="entry name" value="Rossmann-like_a/b/a_fold"/>
</dbReference>
<dbReference type="InterPro" id="IPR006015">
    <property type="entry name" value="Universal_stress_UspA"/>
</dbReference>
<name>A0A5P1ESS9_ASPOF</name>
<gene>
    <name evidence="2" type="ORF">A4U43_C05F8280</name>
</gene>